<dbReference type="InterPro" id="IPR051678">
    <property type="entry name" value="AGP_Transferase"/>
</dbReference>
<evidence type="ECO:0000313" key="2">
    <source>
        <dbReference type="EMBL" id="SPO34939.1"/>
    </source>
</evidence>
<feature type="region of interest" description="Disordered" evidence="1">
    <location>
        <begin position="40"/>
        <end position="60"/>
    </location>
</feature>
<protein>
    <recommendedName>
        <fullName evidence="4">Aminoglycoside phosphotransferase domain-containing protein</fullName>
    </recommendedName>
</protein>
<evidence type="ECO:0008006" key="4">
    <source>
        <dbReference type="Google" id="ProtNLM"/>
    </source>
</evidence>
<organism evidence="2 3">
    <name type="scientific">Pseudozyma flocculosa</name>
    <dbReference type="NCBI Taxonomy" id="84751"/>
    <lineage>
        <taxon>Eukaryota</taxon>
        <taxon>Fungi</taxon>
        <taxon>Dikarya</taxon>
        <taxon>Basidiomycota</taxon>
        <taxon>Ustilaginomycotina</taxon>
        <taxon>Ustilaginomycetes</taxon>
        <taxon>Ustilaginales</taxon>
        <taxon>Ustilaginaceae</taxon>
        <taxon>Pseudozyma</taxon>
    </lineage>
</organism>
<reference evidence="2 3" key="1">
    <citation type="submission" date="2018-03" db="EMBL/GenBank/DDBJ databases">
        <authorList>
            <person name="Guldener U."/>
        </authorList>
    </citation>
    <scope>NUCLEOTIDE SEQUENCE [LARGE SCALE GENOMIC DNA]</scope>
    <source>
        <strain evidence="2 3">DAOM196992</strain>
    </source>
</reference>
<evidence type="ECO:0000256" key="1">
    <source>
        <dbReference type="SAM" id="MobiDB-lite"/>
    </source>
</evidence>
<dbReference type="Gene3D" id="3.90.1200.10">
    <property type="match status" value="1"/>
</dbReference>
<gene>
    <name evidence="2" type="ORF">PSFLO_00410</name>
</gene>
<dbReference type="EMBL" id="OOIP01000001">
    <property type="protein sequence ID" value="SPO34939.1"/>
    <property type="molecule type" value="Genomic_DNA"/>
</dbReference>
<keyword evidence="3" id="KW-1185">Reference proteome</keyword>
<dbReference type="PANTHER" id="PTHR21310">
    <property type="entry name" value="AMINOGLYCOSIDE PHOSPHOTRANSFERASE-RELATED-RELATED"/>
    <property type="match status" value="1"/>
</dbReference>
<sequence>MKPTGLTFPPSFRTTITSIPHDAYNIVLPRSSTLPLPRPTTISGHQRDMSTGIGNAGSYKKRRPAEIDELDINLIEHIVEKAIAKGPVKVAERVSNGSNHILFCRLPEQDESCAIVRVQNHMHSCSMDALNIALPTADALSSDNGICQSSTPIGWLCSEVSTIEYLDQLASFPFKVAPVLAYDFRSNDANPLGRRFMVQAYVRGTTYKEQLGIRGVGGRRLSDRDLDLGPLARSASAVQLQLANPKWTAALPTRSAPDAVPGTQFRIQCDYLQQDHCSNVDEVRKQAAAKKTSAGEPRFYVERCNAARCHPFVPVPTYEPPSAAVYGGSSAVEWLDERWKALLGAWRCTERTWREQQNNLAMDKVEEISKTPPMMPTLHPSGASASRHLVADIYHVVSECSEATSQETLEHAAAFHLRCLESFNEDIGSIVDEALELLSGSRDWLDEIWTALYTDPNTGKGKPSAAPAQASTSGLSLRHPDFALRNLLFSDGVKDAPEVIAVLDWTYTTLVPWPLALSHAAEFQLPPISVQDLPAWHCRSSTPSDPRFQRPQEEKAAYLQENPGGHYSGTFAYRKRDEPRLNLLLDWSRSLMMERISVTERASGMEADKEREARWLTKLNKLEALSDLIIKFEVLVQQGDRWRPTHKRWAHKKLARTREALYGQAETIPPALGEPDGTVTRT</sequence>
<dbReference type="Proteomes" id="UP000323386">
    <property type="component" value="Unassembled WGS sequence"/>
</dbReference>
<proteinExistence type="predicted"/>
<name>A0A5C3EUY6_9BASI</name>
<accession>A0A5C3EUY6</accession>
<dbReference type="AlphaFoldDB" id="A0A5C3EUY6"/>
<evidence type="ECO:0000313" key="3">
    <source>
        <dbReference type="Proteomes" id="UP000323386"/>
    </source>
</evidence>